<keyword evidence="3" id="KW-0963">Cytoplasm</keyword>
<keyword evidence="7" id="KW-0966">Cell projection</keyword>
<evidence type="ECO:0000313" key="10">
    <source>
        <dbReference type="Ensembl" id="ENSEBUP00000017810.1"/>
    </source>
</evidence>
<proteinExistence type="predicted"/>
<feature type="transmembrane region" description="Helical" evidence="9">
    <location>
        <begin position="163"/>
        <end position="183"/>
    </location>
</feature>
<evidence type="ECO:0000256" key="2">
    <source>
        <dbReference type="ARBA" id="ARBA00004300"/>
    </source>
</evidence>
<accession>A0A8C4QMM6</accession>
<evidence type="ECO:0000256" key="8">
    <source>
        <dbReference type="SAM" id="Coils"/>
    </source>
</evidence>
<evidence type="ECO:0000256" key="3">
    <source>
        <dbReference type="ARBA" id="ARBA00022490"/>
    </source>
</evidence>
<dbReference type="GO" id="GO:0097711">
    <property type="term" value="P:ciliary basal body-plasma membrane docking"/>
    <property type="evidence" value="ECO:0007669"/>
    <property type="project" value="TreeGrafter"/>
</dbReference>
<comment type="subcellular location">
    <subcellularLocation>
        <location evidence="1">Cytoplasm</location>
        <location evidence="1">Cytoskeleton</location>
        <location evidence="1">Cilium basal body</location>
    </subcellularLocation>
    <subcellularLocation>
        <location evidence="2">Cytoplasm</location>
        <location evidence="2">Cytoskeleton</location>
        <location evidence="2">Microtubule organizing center</location>
        <location evidence="2">Centrosome</location>
    </subcellularLocation>
</comment>
<evidence type="ECO:0000313" key="11">
    <source>
        <dbReference type="Proteomes" id="UP000694388"/>
    </source>
</evidence>
<dbReference type="GO" id="GO:0034451">
    <property type="term" value="C:centriolar satellite"/>
    <property type="evidence" value="ECO:0007669"/>
    <property type="project" value="TreeGrafter"/>
</dbReference>
<dbReference type="PANTHER" id="PTHR18879:SF20">
    <property type="entry name" value="CENTROSOMAL PROTEIN OF 290 KDA"/>
    <property type="match status" value="1"/>
</dbReference>
<keyword evidence="6" id="KW-0206">Cytoskeleton</keyword>
<keyword evidence="9" id="KW-0812">Transmembrane</keyword>
<dbReference type="AlphaFoldDB" id="A0A8C4QMM6"/>
<evidence type="ECO:0000256" key="1">
    <source>
        <dbReference type="ARBA" id="ARBA00004120"/>
    </source>
</evidence>
<dbReference type="GeneTree" id="ENSGT00730000111039"/>
<sequence>MYVQDEASRWLTTLQKELDQSVPAQKLKEAKVQYSQLTAKYRDMLQRESRQSERDVELGKLQGENTALKEGLETLRQELELAKEKIHCLNQSHQEVSHTEVELSSDTVGSNRAQASFSRQLAVLEMKELNERERANHAQRLTQQLQASLQELAARNHELEKKFARVCGLSTFVFLAWFLSFHIHPVCSVSYQVFYIYIYFLNGKLRLMEELEWAIGI</sequence>
<reference evidence="10" key="1">
    <citation type="submission" date="2025-08" db="UniProtKB">
        <authorList>
            <consortium name="Ensembl"/>
        </authorList>
    </citation>
    <scope>IDENTIFICATION</scope>
</reference>
<protein>
    <submittedName>
        <fullName evidence="10">Uncharacterized protein</fullName>
    </submittedName>
</protein>
<organism evidence="10 11">
    <name type="scientific">Eptatretus burgeri</name>
    <name type="common">Inshore hagfish</name>
    <dbReference type="NCBI Taxonomy" id="7764"/>
    <lineage>
        <taxon>Eukaryota</taxon>
        <taxon>Metazoa</taxon>
        <taxon>Chordata</taxon>
        <taxon>Craniata</taxon>
        <taxon>Vertebrata</taxon>
        <taxon>Cyclostomata</taxon>
        <taxon>Myxini</taxon>
        <taxon>Myxiniformes</taxon>
        <taxon>Myxinidae</taxon>
        <taxon>Eptatretinae</taxon>
        <taxon>Eptatretus</taxon>
    </lineage>
</organism>
<dbReference type="GO" id="GO:1905515">
    <property type="term" value="P:non-motile cilium assembly"/>
    <property type="evidence" value="ECO:0007669"/>
    <property type="project" value="TreeGrafter"/>
</dbReference>
<evidence type="ECO:0000256" key="5">
    <source>
        <dbReference type="ARBA" id="ARBA00023054"/>
    </source>
</evidence>
<keyword evidence="11" id="KW-1185">Reference proteome</keyword>
<dbReference type="Ensembl" id="ENSEBUT00000018386.1">
    <property type="protein sequence ID" value="ENSEBUP00000017810.1"/>
    <property type="gene ID" value="ENSEBUG00000011132.1"/>
</dbReference>
<dbReference type="InterPro" id="IPR026201">
    <property type="entry name" value="Cep290"/>
</dbReference>
<dbReference type="GO" id="GO:0035869">
    <property type="term" value="C:ciliary transition zone"/>
    <property type="evidence" value="ECO:0007669"/>
    <property type="project" value="TreeGrafter"/>
</dbReference>
<name>A0A8C4QMM6_EPTBU</name>
<keyword evidence="9" id="KW-1133">Transmembrane helix</keyword>
<reference evidence="10" key="2">
    <citation type="submission" date="2025-09" db="UniProtKB">
        <authorList>
            <consortium name="Ensembl"/>
        </authorList>
    </citation>
    <scope>IDENTIFICATION</scope>
</reference>
<evidence type="ECO:0000256" key="7">
    <source>
        <dbReference type="ARBA" id="ARBA00023273"/>
    </source>
</evidence>
<dbReference type="PANTHER" id="PTHR18879">
    <property type="entry name" value="CENTROSOMAL PROTEIN OF 290 KDA"/>
    <property type="match status" value="1"/>
</dbReference>
<dbReference type="Proteomes" id="UP000694388">
    <property type="component" value="Unplaced"/>
</dbReference>
<feature type="coiled-coil region" evidence="8">
    <location>
        <begin position="135"/>
        <end position="162"/>
    </location>
</feature>
<feature type="coiled-coil region" evidence="8">
    <location>
        <begin position="27"/>
        <end position="92"/>
    </location>
</feature>
<dbReference type="GO" id="GO:1905349">
    <property type="term" value="P:ciliary transition zone assembly"/>
    <property type="evidence" value="ECO:0007669"/>
    <property type="project" value="TreeGrafter"/>
</dbReference>
<dbReference type="OMA" id="ERANHAQ"/>
<evidence type="ECO:0000256" key="4">
    <source>
        <dbReference type="ARBA" id="ARBA00022794"/>
    </source>
</evidence>
<keyword evidence="5 8" id="KW-0175">Coiled coil</keyword>
<keyword evidence="4" id="KW-0970">Cilium biogenesis/degradation</keyword>
<keyword evidence="9" id="KW-0472">Membrane</keyword>
<evidence type="ECO:0000256" key="9">
    <source>
        <dbReference type="SAM" id="Phobius"/>
    </source>
</evidence>
<evidence type="ECO:0000256" key="6">
    <source>
        <dbReference type="ARBA" id="ARBA00023212"/>
    </source>
</evidence>